<dbReference type="SUPFAM" id="SSF82714">
    <property type="entry name" value="Multidrug efflux transporter AcrB TolC docking domain, DN and DC subdomains"/>
    <property type="match status" value="2"/>
</dbReference>
<dbReference type="Gene3D" id="3.30.70.1430">
    <property type="entry name" value="Multidrug efflux transporter AcrB pore domain"/>
    <property type="match status" value="2"/>
</dbReference>
<evidence type="ECO:0000256" key="2">
    <source>
        <dbReference type="ARBA" id="ARBA00010942"/>
    </source>
</evidence>
<keyword evidence="10" id="KW-1185">Reference proteome</keyword>
<reference evidence="9 10" key="1">
    <citation type="submission" date="2008-06" db="EMBL/GenBank/DDBJ databases">
        <title>Complete sequence of Chloroherpeton thalassium ATCC 35110.</title>
        <authorList>
            <consortium name="US DOE Joint Genome Institute"/>
            <person name="Lucas S."/>
            <person name="Copeland A."/>
            <person name="Lapidus A."/>
            <person name="Glavina del Rio T."/>
            <person name="Dalin E."/>
            <person name="Tice H."/>
            <person name="Bruce D."/>
            <person name="Goodwin L."/>
            <person name="Pitluck S."/>
            <person name="Schmutz J."/>
            <person name="Larimer F."/>
            <person name="Land M."/>
            <person name="Hauser L."/>
            <person name="Kyrpides N."/>
            <person name="Mikhailova N."/>
            <person name="Liu Z."/>
            <person name="Li T."/>
            <person name="Zhao F."/>
            <person name="Overmann J."/>
            <person name="Bryant D.A."/>
            <person name="Richardson P."/>
        </authorList>
    </citation>
    <scope>NUCLEOTIDE SEQUENCE [LARGE SCALE GENOMIC DNA]</scope>
    <source>
        <strain evidence="10">ATCC 35110 / GB-78</strain>
    </source>
</reference>
<keyword evidence="5 8" id="KW-0812">Transmembrane</keyword>
<feature type="transmembrane region" description="Helical" evidence="8">
    <location>
        <begin position="433"/>
        <end position="454"/>
    </location>
</feature>
<keyword evidence="3" id="KW-0813">Transport</keyword>
<evidence type="ECO:0000256" key="3">
    <source>
        <dbReference type="ARBA" id="ARBA00022448"/>
    </source>
</evidence>
<dbReference type="PANTHER" id="PTHR32063">
    <property type="match status" value="1"/>
</dbReference>
<dbReference type="RefSeq" id="WP_012498969.1">
    <property type="nucleotide sequence ID" value="NC_011026.1"/>
</dbReference>
<dbReference type="STRING" id="517418.Ctha_0414"/>
<feature type="transmembrane region" description="Helical" evidence="8">
    <location>
        <begin position="886"/>
        <end position="906"/>
    </location>
</feature>
<keyword evidence="6 8" id="KW-1133">Transmembrane helix</keyword>
<evidence type="ECO:0000256" key="4">
    <source>
        <dbReference type="ARBA" id="ARBA00022475"/>
    </source>
</evidence>
<feature type="transmembrane region" description="Helical" evidence="8">
    <location>
        <begin position="466"/>
        <end position="493"/>
    </location>
</feature>
<organism evidence="9 10">
    <name type="scientific">Chloroherpeton thalassium (strain ATCC 35110 / GB-78)</name>
    <dbReference type="NCBI Taxonomy" id="517418"/>
    <lineage>
        <taxon>Bacteria</taxon>
        <taxon>Pseudomonadati</taxon>
        <taxon>Chlorobiota</taxon>
        <taxon>Chlorobiia</taxon>
        <taxon>Chlorobiales</taxon>
        <taxon>Chloroherpetonaceae</taxon>
        <taxon>Chloroherpeton</taxon>
    </lineage>
</organism>
<evidence type="ECO:0000256" key="8">
    <source>
        <dbReference type="SAM" id="Phobius"/>
    </source>
</evidence>
<evidence type="ECO:0000256" key="5">
    <source>
        <dbReference type="ARBA" id="ARBA00022692"/>
    </source>
</evidence>
<feature type="transmembrane region" description="Helical" evidence="8">
    <location>
        <begin position="858"/>
        <end position="879"/>
    </location>
</feature>
<evidence type="ECO:0000313" key="10">
    <source>
        <dbReference type="Proteomes" id="UP000001208"/>
    </source>
</evidence>
<dbReference type="OrthoDB" id="9758757at2"/>
<dbReference type="eggNOG" id="COG3696">
    <property type="taxonomic scope" value="Bacteria"/>
</dbReference>
<keyword evidence="4" id="KW-1003">Cell membrane</keyword>
<dbReference type="Gene3D" id="1.20.1640.10">
    <property type="entry name" value="Multidrug efflux transporter AcrB transmembrane domain"/>
    <property type="match status" value="2"/>
</dbReference>
<dbReference type="InterPro" id="IPR004763">
    <property type="entry name" value="CusA-like"/>
</dbReference>
<accession>B3QUH9</accession>
<feature type="transmembrane region" description="Helical" evidence="8">
    <location>
        <begin position="389"/>
        <end position="412"/>
    </location>
</feature>
<keyword evidence="7 8" id="KW-0472">Membrane</keyword>
<name>B3QUH9_CHLT3</name>
<feature type="transmembrane region" description="Helical" evidence="8">
    <location>
        <begin position="524"/>
        <end position="544"/>
    </location>
</feature>
<dbReference type="InterPro" id="IPR027463">
    <property type="entry name" value="AcrB_DN_DC_subdom"/>
</dbReference>
<feature type="transmembrane region" description="Helical" evidence="8">
    <location>
        <begin position="337"/>
        <end position="356"/>
    </location>
</feature>
<feature type="transmembrane region" description="Helical" evidence="8">
    <location>
        <begin position="363"/>
        <end position="383"/>
    </location>
</feature>
<protein>
    <submittedName>
        <fullName evidence="9">Heavy metal efflux pump, CzcA family</fullName>
    </submittedName>
</protein>
<dbReference type="HOGENOM" id="CLU_002755_1_2_10"/>
<proteinExistence type="inferred from homology"/>
<evidence type="ECO:0000256" key="6">
    <source>
        <dbReference type="ARBA" id="ARBA00022989"/>
    </source>
</evidence>
<dbReference type="PANTHER" id="PTHR32063:SF24">
    <property type="entry name" value="CATION EFFLUX SYSTEM (ACRB_ACRD_ACRF FAMILY)"/>
    <property type="match status" value="1"/>
</dbReference>
<gene>
    <name evidence="9" type="ordered locus">Ctha_0414</name>
</gene>
<dbReference type="NCBIfam" id="TIGR00914">
    <property type="entry name" value="2A0601"/>
    <property type="match status" value="1"/>
</dbReference>
<feature type="transmembrane region" description="Helical" evidence="8">
    <location>
        <begin position="964"/>
        <end position="981"/>
    </location>
</feature>
<evidence type="ECO:0000256" key="7">
    <source>
        <dbReference type="ARBA" id="ARBA00023136"/>
    </source>
</evidence>
<comment type="subcellular location">
    <subcellularLocation>
        <location evidence="1">Cell membrane</location>
        <topology evidence="1">Multi-pass membrane protein</topology>
    </subcellularLocation>
</comment>
<feature type="transmembrane region" description="Helical" evidence="8">
    <location>
        <begin position="993"/>
        <end position="1016"/>
    </location>
</feature>
<dbReference type="Gene3D" id="3.30.70.1320">
    <property type="entry name" value="Multidrug efflux transporter AcrB pore domain like"/>
    <property type="match status" value="1"/>
</dbReference>
<dbReference type="GO" id="GO:0005886">
    <property type="term" value="C:plasma membrane"/>
    <property type="evidence" value="ECO:0007669"/>
    <property type="project" value="UniProtKB-SubCell"/>
</dbReference>
<feature type="transmembrane region" description="Helical" evidence="8">
    <location>
        <begin position="918"/>
        <end position="938"/>
    </location>
</feature>
<dbReference type="Gene3D" id="3.30.70.1440">
    <property type="entry name" value="Multidrug efflux transporter AcrB pore domain"/>
    <property type="match status" value="1"/>
</dbReference>
<dbReference type="GO" id="GO:0008324">
    <property type="term" value="F:monoatomic cation transmembrane transporter activity"/>
    <property type="evidence" value="ECO:0007669"/>
    <property type="project" value="InterPro"/>
</dbReference>
<dbReference type="GO" id="GO:0042910">
    <property type="term" value="F:xenobiotic transmembrane transporter activity"/>
    <property type="evidence" value="ECO:0007669"/>
    <property type="project" value="TreeGrafter"/>
</dbReference>
<evidence type="ECO:0000256" key="1">
    <source>
        <dbReference type="ARBA" id="ARBA00004651"/>
    </source>
</evidence>
<sequence length="1029" mass="113400">MLNKFIEISMRERLGVIGGIIILAALGFYSLREIPIDSQPDVTNNQVQIITAVSGLSPVETERLVTFPIETAMNGLPDMTELRSISKYGLSVVTVVFEDNVDPYFARQIVMERLQSVKGDLPPAASEPTIGPLSSALGEIYQYEVKGAHYSAMELRGIQDYVVKQQLKTIPGVTEVNSFGGFVKQYQVAVSPLKLQTYGLTLSDVFEALEKGNSISSGNFIEHNDEQYIIRGLGMASGTEDLKNIAVGTNNNVPIFIKDVAEVSVGSEIRQGAVTRDGKGEAVTGIVMMLRGENSREVIQRVQEKVDDLNRILKPQGIEIESFYDQTTLVLRTIQTVQTNLIEGGLLVVFVLVAFLGNLRAALIVAAVIPFSMFFTFIGMNWLGLSANLMSLGAIDFGMVVDGSVVMMENIIRRLEHDKKGDRIHVIRESAYEVSRPIFFGVMIILMVYVPILTLQGMEGKLFSPMAFAVGFAIFGSLILALGVVPVFATFVFKGDVKEKENKLLTWLQPHYETVLRAALRHRFLTLAIAVVLLALTFATVPFMGREFLPELDEGNSLIEAKMLPSVSLDKSIEKGEKISRILKKFPEVKTVVAKTGRPDIANDYMGVHETDIFVILNPIETWTTAETKSALEDTLRKAIEPVTSGMYINFSQPIAMRVNELVSGTKADVAVKIFGDDYDDLERYAHAIEEIALGVQGTASVLVEQVSGQPYLNLHIDRNETARYGLSIADVQTAIETAVGGKVATEILEGRQRYGVLVRFEKNAREQILSLKNILIPLPDRNSRLPLGQLARFEQTEGPAQVSHESSQRRLVVECNIDGRDIGSYVEELRTKIESTVKMKPGYLIDYGGQFENQERAMTRLAIVVPLAIFIIFVLLYLMFGQIRYAALILVNLPFATIGGVFALLLRDLPLSVTASIGFIALFGVAVLNGVVLISYINDLRETHPDWDLNTAIISACKTRLRPVLMTALVASLGFIPMATSHGVGAEVQRPLATVVIGGLITSTLLTLLVLPTVYETMEERVLRRKRG</sequence>
<dbReference type="SUPFAM" id="SSF82693">
    <property type="entry name" value="Multidrug efflux transporter AcrB pore domain, PN1, PN2, PC1 and PC2 subdomains"/>
    <property type="match status" value="2"/>
</dbReference>
<feature type="transmembrane region" description="Helical" evidence="8">
    <location>
        <begin position="12"/>
        <end position="31"/>
    </location>
</feature>
<comment type="similarity">
    <text evidence="2">Belongs to the resistance-nodulation-cell division (RND) (TC 2.A.6) family.</text>
</comment>
<dbReference type="InterPro" id="IPR001036">
    <property type="entry name" value="Acrflvin-R"/>
</dbReference>
<dbReference type="AlphaFoldDB" id="B3QUH9"/>
<dbReference type="SUPFAM" id="SSF82866">
    <property type="entry name" value="Multidrug efflux transporter AcrB transmembrane domain"/>
    <property type="match status" value="2"/>
</dbReference>
<evidence type="ECO:0000313" key="9">
    <source>
        <dbReference type="EMBL" id="ACF12885.1"/>
    </source>
</evidence>
<dbReference type="EMBL" id="CP001100">
    <property type="protein sequence ID" value="ACF12885.1"/>
    <property type="molecule type" value="Genomic_DNA"/>
</dbReference>
<dbReference type="Proteomes" id="UP000001208">
    <property type="component" value="Chromosome"/>
</dbReference>
<dbReference type="PRINTS" id="PR00702">
    <property type="entry name" value="ACRIFLAVINRP"/>
</dbReference>
<dbReference type="Gene3D" id="3.30.2090.10">
    <property type="entry name" value="Multidrug efflux transporter AcrB TolC docking domain, DN and DC subdomains"/>
    <property type="match status" value="2"/>
</dbReference>
<dbReference type="KEGG" id="cts:Ctha_0414"/>
<dbReference type="Pfam" id="PF00873">
    <property type="entry name" value="ACR_tran"/>
    <property type="match status" value="1"/>
</dbReference>